<keyword evidence="2" id="KW-0678">Repressor</keyword>
<feature type="non-terminal residue" evidence="8">
    <location>
        <position position="1"/>
    </location>
</feature>
<dbReference type="EMBL" id="JAWDJR010000017">
    <property type="protein sequence ID" value="KAK9959958.1"/>
    <property type="molecule type" value="Genomic_DNA"/>
</dbReference>
<keyword evidence="9" id="KW-1185">Reference proteome</keyword>
<evidence type="ECO:0000259" key="7">
    <source>
        <dbReference type="PROSITE" id="PS50888"/>
    </source>
</evidence>
<accession>A0AAW1ZGE9</accession>
<dbReference type="Gene3D" id="4.10.280.10">
    <property type="entry name" value="Helix-loop-helix DNA-binding domain"/>
    <property type="match status" value="1"/>
</dbReference>
<name>A0AAW1ZGE9_CULAL</name>
<keyword evidence="3" id="KW-0805">Transcription regulation</keyword>
<dbReference type="GO" id="GO:0032922">
    <property type="term" value="P:circadian regulation of gene expression"/>
    <property type="evidence" value="ECO:0007669"/>
    <property type="project" value="TreeGrafter"/>
</dbReference>
<evidence type="ECO:0000256" key="1">
    <source>
        <dbReference type="ARBA" id="ARBA00004123"/>
    </source>
</evidence>
<evidence type="ECO:0000256" key="4">
    <source>
        <dbReference type="ARBA" id="ARBA00023108"/>
    </source>
</evidence>
<dbReference type="Pfam" id="PF00010">
    <property type="entry name" value="HLH"/>
    <property type="match status" value="1"/>
</dbReference>
<dbReference type="GO" id="GO:0000122">
    <property type="term" value="P:negative regulation of transcription by RNA polymerase II"/>
    <property type="evidence" value="ECO:0007669"/>
    <property type="project" value="InterPro"/>
</dbReference>
<dbReference type="InterPro" id="IPR011598">
    <property type="entry name" value="bHLH_dom"/>
</dbReference>
<dbReference type="PANTHER" id="PTHR11723">
    <property type="entry name" value="DNA-BINDING PROTEIN INHIBITOR"/>
    <property type="match status" value="1"/>
</dbReference>
<dbReference type="GO" id="GO:0005634">
    <property type="term" value="C:nucleus"/>
    <property type="evidence" value="ECO:0007669"/>
    <property type="project" value="UniProtKB-SubCell"/>
</dbReference>
<keyword evidence="6" id="KW-0539">Nucleus</keyword>
<dbReference type="EMBL" id="JAWDJR010000017">
    <property type="protein sequence ID" value="KAK9959959.1"/>
    <property type="molecule type" value="Genomic_DNA"/>
</dbReference>
<evidence type="ECO:0000256" key="3">
    <source>
        <dbReference type="ARBA" id="ARBA00023015"/>
    </source>
</evidence>
<dbReference type="Proteomes" id="UP001479290">
    <property type="component" value="Unassembled WGS sequence"/>
</dbReference>
<dbReference type="GO" id="GO:0005737">
    <property type="term" value="C:cytoplasm"/>
    <property type="evidence" value="ECO:0007669"/>
    <property type="project" value="InterPro"/>
</dbReference>
<dbReference type="SMART" id="SM00353">
    <property type="entry name" value="HLH"/>
    <property type="match status" value="1"/>
</dbReference>
<evidence type="ECO:0000313" key="8">
    <source>
        <dbReference type="EMBL" id="KAK9959958.1"/>
    </source>
</evidence>
<feature type="domain" description="BHLH" evidence="7">
    <location>
        <begin position="77"/>
        <end position="129"/>
    </location>
</feature>
<evidence type="ECO:0000313" key="9">
    <source>
        <dbReference type="Proteomes" id="UP001479290"/>
    </source>
</evidence>
<dbReference type="AlphaFoldDB" id="A0AAW1ZGE9"/>
<organism evidence="8 9">
    <name type="scientific">Culter alburnus</name>
    <name type="common">Topmouth culter</name>
    <dbReference type="NCBI Taxonomy" id="194366"/>
    <lineage>
        <taxon>Eukaryota</taxon>
        <taxon>Metazoa</taxon>
        <taxon>Chordata</taxon>
        <taxon>Craniata</taxon>
        <taxon>Vertebrata</taxon>
        <taxon>Euteleostomi</taxon>
        <taxon>Actinopterygii</taxon>
        <taxon>Neopterygii</taxon>
        <taxon>Teleostei</taxon>
        <taxon>Ostariophysi</taxon>
        <taxon>Cypriniformes</taxon>
        <taxon>Xenocyprididae</taxon>
        <taxon>Xenocypridinae</taxon>
        <taxon>Culter</taxon>
    </lineage>
</organism>
<dbReference type="SUPFAM" id="SSF47459">
    <property type="entry name" value="HLH, helix-loop-helix DNA-binding domain"/>
    <property type="match status" value="1"/>
</dbReference>
<keyword evidence="5" id="KW-0804">Transcription</keyword>
<evidence type="ECO:0000256" key="6">
    <source>
        <dbReference type="ARBA" id="ARBA00023242"/>
    </source>
</evidence>
<protein>
    <recommendedName>
        <fullName evidence="7">BHLH domain-containing protein</fullName>
    </recommendedName>
</protein>
<gene>
    <name evidence="8" type="ORF">ABG768_010043</name>
</gene>
<evidence type="ECO:0000256" key="2">
    <source>
        <dbReference type="ARBA" id="ARBA00022491"/>
    </source>
</evidence>
<reference evidence="8 9" key="1">
    <citation type="submission" date="2024-05" db="EMBL/GenBank/DDBJ databases">
        <title>A high-quality chromosomal-level genome assembly of Topmouth culter (Culter alburnus).</title>
        <authorList>
            <person name="Zhao H."/>
        </authorList>
    </citation>
    <scope>NUCLEOTIDE SEQUENCE [LARGE SCALE GENOMIC DNA]</scope>
    <source>
        <strain evidence="8">CATC2023</strain>
        <tissue evidence="8">Muscle</tissue>
    </source>
</reference>
<comment type="subcellular location">
    <subcellularLocation>
        <location evidence="1">Nucleus</location>
    </subcellularLocation>
</comment>
<dbReference type="InterPro" id="IPR026052">
    <property type="entry name" value="DNA-bd_prot-inh"/>
</dbReference>
<comment type="caution">
    <text evidence="8">The sequence shown here is derived from an EMBL/GenBank/DDBJ whole genome shotgun (WGS) entry which is preliminary data.</text>
</comment>
<dbReference type="GO" id="GO:0046983">
    <property type="term" value="F:protein dimerization activity"/>
    <property type="evidence" value="ECO:0007669"/>
    <property type="project" value="InterPro"/>
</dbReference>
<dbReference type="InterPro" id="IPR036638">
    <property type="entry name" value="HLH_DNA-bd_sf"/>
</dbReference>
<sequence length="167" mass="18822">LVLPSFNDHETRKESDIGYLSNWRASSSHCPDEGLLQASLRLDSTSKSDARSRMKAISPVRSVRSCYEAVCCISEQSLAISRCKSPSEELSDMNDCYSKLKELVPSIPQNKSVSQVEILQHVIDYIFDLQIALENETDSQNTPDMFMSMKNSEMTRNFSKEDGAMCH</sequence>
<proteinExistence type="predicted"/>
<dbReference type="PANTHER" id="PTHR11723:SF16">
    <property type="entry name" value="DNA-BINDING PROTEIN INHIBITOR ID-3"/>
    <property type="match status" value="1"/>
</dbReference>
<keyword evidence="4" id="KW-0090">Biological rhythms</keyword>
<dbReference type="GO" id="GO:0030154">
    <property type="term" value="P:cell differentiation"/>
    <property type="evidence" value="ECO:0007669"/>
    <property type="project" value="TreeGrafter"/>
</dbReference>
<dbReference type="PROSITE" id="PS50888">
    <property type="entry name" value="BHLH"/>
    <property type="match status" value="1"/>
</dbReference>
<evidence type="ECO:0000256" key="5">
    <source>
        <dbReference type="ARBA" id="ARBA00023163"/>
    </source>
</evidence>